<dbReference type="InterPro" id="IPR029057">
    <property type="entry name" value="PRTase-like"/>
</dbReference>
<comment type="caution">
    <text evidence="8">The sequence shown here is derived from an EMBL/GenBank/DDBJ whole genome shotgun (WGS) entry which is preliminary data.</text>
</comment>
<dbReference type="UniPathway" id="UPA00070">
    <property type="reaction ID" value="UER00119"/>
</dbReference>
<name>A0A2I1K851_9LACT</name>
<comment type="subunit">
    <text evidence="6">Homodimer.</text>
</comment>
<protein>
    <recommendedName>
        <fullName evidence="2 6">Orotate phosphoribosyltransferase</fullName>
        <shortName evidence="6">OPRT</shortName>
        <shortName evidence="6">OPRTase</shortName>
        <ecNumber evidence="2 6">2.4.2.10</ecNumber>
    </recommendedName>
</protein>
<dbReference type="GO" id="GO:0000287">
    <property type="term" value="F:magnesium ion binding"/>
    <property type="evidence" value="ECO:0007669"/>
    <property type="project" value="UniProtKB-UniRule"/>
</dbReference>
<dbReference type="InterPro" id="IPR000836">
    <property type="entry name" value="PRTase_dom"/>
</dbReference>
<dbReference type="AlphaFoldDB" id="A0A2I1K851"/>
<keyword evidence="3 6" id="KW-0328">Glycosyltransferase</keyword>
<sequence length="208" mass="22912">MSTPINQQVAHILLEKQAVILQPDDPFTWASGIKSPIYCDNRQLLSYPKERRIVAEGLADLIKTYYPEATVIAGTATAGIPHAAWVSEVLGLPMIYVRSKAKDHGRKSQIEGKLSPNDKVVLIDDLISTGGSVLEACRPVAERATVLGVAAIFTYNLKRAENNFKEAGQTLHILTDLHTLLEVASRDHGLTPDQLETVKAFHHRLNEN</sequence>
<dbReference type="InterPro" id="IPR023031">
    <property type="entry name" value="OPRT"/>
</dbReference>
<dbReference type="InterPro" id="IPR004467">
    <property type="entry name" value="Or_phspho_trans_dom"/>
</dbReference>
<dbReference type="CDD" id="cd06223">
    <property type="entry name" value="PRTases_typeI"/>
    <property type="match status" value="1"/>
</dbReference>
<accession>A0A2I1K851</accession>
<evidence type="ECO:0000259" key="7">
    <source>
        <dbReference type="Pfam" id="PF00156"/>
    </source>
</evidence>
<dbReference type="HAMAP" id="MF_01208">
    <property type="entry name" value="PyrE"/>
    <property type="match status" value="1"/>
</dbReference>
<feature type="binding site" description="in other chain" evidence="6">
    <location>
        <begin position="124"/>
        <end position="132"/>
    </location>
    <ligand>
        <name>5-phospho-alpha-D-ribose 1-diphosphate</name>
        <dbReference type="ChEBI" id="CHEBI:58017"/>
        <note>ligand shared between dimeric partners</note>
    </ligand>
</feature>
<dbReference type="RefSeq" id="WP_101660015.1">
    <property type="nucleotide sequence ID" value="NZ_PKGZ01000002.1"/>
</dbReference>
<evidence type="ECO:0000256" key="2">
    <source>
        <dbReference type="ARBA" id="ARBA00011971"/>
    </source>
</evidence>
<dbReference type="GO" id="GO:0004588">
    <property type="term" value="F:orotate phosphoribosyltransferase activity"/>
    <property type="evidence" value="ECO:0007669"/>
    <property type="project" value="UniProtKB-UniRule"/>
</dbReference>
<evidence type="ECO:0000256" key="5">
    <source>
        <dbReference type="ARBA" id="ARBA00022975"/>
    </source>
</evidence>
<comment type="function">
    <text evidence="6">Catalyzes the transfer of a ribosyl phosphate group from 5-phosphoribose 1-diphosphate to orotate, leading to the formation of orotidine monophosphate (OMP).</text>
</comment>
<proteinExistence type="inferred from homology"/>
<dbReference type="GO" id="GO:0044205">
    <property type="term" value="P:'de novo' UMP biosynthetic process"/>
    <property type="evidence" value="ECO:0007669"/>
    <property type="project" value="UniProtKB-UniRule"/>
</dbReference>
<keyword evidence="9" id="KW-1185">Reference proteome</keyword>
<keyword evidence="5 6" id="KW-0665">Pyrimidine biosynthesis</keyword>
<dbReference type="PANTHER" id="PTHR19278:SF9">
    <property type="entry name" value="URIDINE 5'-MONOPHOSPHATE SYNTHASE"/>
    <property type="match status" value="1"/>
</dbReference>
<comment type="cofactor">
    <cofactor evidence="6">
        <name>Mg(2+)</name>
        <dbReference type="ChEBI" id="CHEBI:18420"/>
    </cofactor>
</comment>
<dbReference type="GO" id="GO:0019856">
    <property type="term" value="P:pyrimidine nucleobase biosynthetic process"/>
    <property type="evidence" value="ECO:0007669"/>
    <property type="project" value="TreeGrafter"/>
</dbReference>
<evidence type="ECO:0000313" key="9">
    <source>
        <dbReference type="Proteomes" id="UP000234775"/>
    </source>
</evidence>
<evidence type="ECO:0000256" key="6">
    <source>
        <dbReference type="HAMAP-Rule" id="MF_01208"/>
    </source>
</evidence>
<evidence type="ECO:0000256" key="1">
    <source>
        <dbReference type="ARBA" id="ARBA00004889"/>
    </source>
</evidence>
<comment type="similarity">
    <text evidence="6">Belongs to the purine/pyrimidine phosphoribosyltransferase family. PyrE subfamily.</text>
</comment>
<dbReference type="Pfam" id="PF00156">
    <property type="entry name" value="Pribosyltran"/>
    <property type="match status" value="1"/>
</dbReference>
<keyword evidence="4 6" id="KW-0808">Transferase</keyword>
<organism evidence="8 9">
    <name type="scientific">Aerococcus christensenii</name>
    <dbReference type="NCBI Taxonomy" id="87541"/>
    <lineage>
        <taxon>Bacteria</taxon>
        <taxon>Bacillati</taxon>
        <taxon>Bacillota</taxon>
        <taxon>Bacilli</taxon>
        <taxon>Lactobacillales</taxon>
        <taxon>Aerococcaceae</taxon>
        <taxon>Aerococcus</taxon>
    </lineage>
</organism>
<feature type="binding site" evidence="6">
    <location>
        <position position="102"/>
    </location>
    <ligand>
        <name>5-phospho-alpha-D-ribose 1-diphosphate</name>
        <dbReference type="ChEBI" id="CHEBI:58017"/>
        <note>ligand shared between dimeric partners</note>
    </ligand>
</feature>
<dbReference type="EMBL" id="PKGZ01000002">
    <property type="protein sequence ID" value="PKY91745.1"/>
    <property type="molecule type" value="Genomic_DNA"/>
</dbReference>
<dbReference type="Proteomes" id="UP000234775">
    <property type="component" value="Unassembled WGS sequence"/>
</dbReference>
<dbReference type="SUPFAM" id="SSF53271">
    <property type="entry name" value="PRTase-like"/>
    <property type="match status" value="1"/>
</dbReference>
<feature type="binding site" evidence="6">
    <location>
        <position position="104"/>
    </location>
    <ligand>
        <name>5-phospho-alpha-D-ribose 1-diphosphate</name>
        <dbReference type="ChEBI" id="CHEBI:58017"/>
        <note>ligand shared between dimeric partners</note>
    </ligand>
</feature>
<feature type="binding site" evidence="6">
    <location>
        <position position="98"/>
    </location>
    <ligand>
        <name>5-phospho-alpha-D-ribose 1-diphosphate</name>
        <dbReference type="ChEBI" id="CHEBI:58017"/>
        <note>ligand shared between dimeric partners</note>
    </ligand>
</feature>
<gene>
    <name evidence="6" type="primary">pyrE</name>
    <name evidence="8" type="ORF">CYJ27_03485</name>
</gene>
<comment type="catalytic activity">
    <reaction evidence="6">
        <text>orotidine 5'-phosphate + diphosphate = orotate + 5-phospho-alpha-D-ribose 1-diphosphate</text>
        <dbReference type="Rhea" id="RHEA:10380"/>
        <dbReference type="ChEBI" id="CHEBI:30839"/>
        <dbReference type="ChEBI" id="CHEBI:33019"/>
        <dbReference type="ChEBI" id="CHEBI:57538"/>
        <dbReference type="ChEBI" id="CHEBI:58017"/>
        <dbReference type="EC" id="2.4.2.10"/>
    </reaction>
</comment>
<dbReference type="PANTHER" id="PTHR19278">
    <property type="entry name" value="OROTATE PHOSPHORIBOSYLTRANSFERASE"/>
    <property type="match status" value="1"/>
</dbReference>
<feature type="binding site" evidence="6">
    <location>
        <position position="128"/>
    </location>
    <ligand>
        <name>orotate</name>
        <dbReference type="ChEBI" id="CHEBI:30839"/>
    </ligand>
</feature>
<keyword evidence="6" id="KW-0460">Magnesium</keyword>
<evidence type="ECO:0000256" key="3">
    <source>
        <dbReference type="ARBA" id="ARBA00022676"/>
    </source>
</evidence>
<dbReference type="EC" id="2.4.2.10" evidence="2 6"/>
<comment type="pathway">
    <text evidence="1 6">Pyrimidine metabolism; UMP biosynthesis via de novo pathway; UMP from orotate: step 1/2.</text>
</comment>
<dbReference type="Gene3D" id="3.40.50.2020">
    <property type="match status" value="1"/>
</dbReference>
<reference evidence="8 9" key="1">
    <citation type="submission" date="2017-12" db="EMBL/GenBank/DDBJ databases">
        <title>Phylogenetic diversity of female urinary microbiome.</title>
        <authorList>
            <person name="Thomas-White K."/>
            <person name="Wolfe A.J."/>
        </authorList>
    </citation>
    <scope>NUCLEOTIDE SEQUENCE [LARGE SCALE GENOMIC DNA]</scope>
    <source>
        <strain evidence="8 9">UMB0844</strain>
    </source>
</reference>
<feature type="domain" description="Phosphoribosyltransferase" evidence="7">
    <location>
        <begin position="43"/>
        <end position="153"/>
    </location>
</feature>
<evidence type="ECO:0000313" key="8">
    <source>
        <dbReference type="EMBL" id="PKY91745.1"/>
    </source>
</evidence>
<dbReference type="NCBIfam" id="TIGR00336">
    <property type="entry name" value="pyrE"/>
    <property type="match status" value="1"/>
</dbReference>
<evidence type="ECO:0000256" key="4">
    <source>
        <dbReference type="ARBA" id="ARBA00022679"/>
    </source>
</evidence>
<comment type="caution">
    <text evidence="6">Lacks conserved residue(s) required for the propagation of feature annotation.</text>
</comment>